<dbReference type="SUPFAM" id="SSF161098">
    <property type="entry name" value="MetI-like"/>
    <property type="match status" value="1"/>
</dbReference>
<dbReference type="FunFam" id="1.10.3720.10:FF:000033">
    <property type="entry name" value="Polar amino acid ABC transporter permease"/>
    <property type="match status" value="1"/>
</dbReference>
<dbReference type="RefSeq" id="WP_028498504.1">
    <property type="nucleotide sequence ID" value="NZ_CP028519.1"/>
</dbReference>
<dbReference type="InterPro" id="IPR035906">
    <property type="entry name" value="MetI-like_sf"/>
</dbReference>
<protein>
    <recommendedName>
        <fullName evidence="4">Putative glutamine transport system permease protein GlnP</fullName>
    </recommendedName>
</protein>
<dbReference type="PROSITE" id="PS50928">
    <property type="entry name" value="ABC_TM1"/>
    <property type="match status" value="1"/>
</dbReference>
<dbReference type="InterPro" id="IPR010065">
    <property type="entry name" value="AA_ABC_transptr_permease_3TM"/>
</dbReference>
<comment type="subcellular location">
    <subcellularLocation>
        <location evidence="2">Cell inner membrane</location>
        <topology evidence="2">Multi-pass membrane protein</topology>
    </subcellularLocation>
    <subcellularLocation>
        <location evidence="11">Cell membrane</location>
        <topology evidence="11">Multi-pass membrane protein</topology>
    </subcellularLocation>
</comment>
<evidence type="ECO:0000256" key="2">
    <source>
        <dbReference type="ARBA" id="ARBA00004429"/>
    </source>
</evidence>
<name>A0A2S0P8B1_9NEIS</name>
<feature type="transmembrane region" description="Helical" evidence="11">
    <location>
        <begin position="20"/>
        <end position="42"/>
    </location>
</feature>
<gene>
    <name evidence="13" type="ORF">DAI18_05305</name>
</gene>
<evidence type="ECO:0000256" key="4">
    <source>
        <dbReference type="ARBA" id="ARBA00016506"/>
    </source>
</evidence>
<dbReference type="PANTHER" id="PTHR30614:SF0">
    <property type="entry name" value="L-CYSTINE TRANSPORT SYSTEM PERMEASE PROTEIN TCYL"/>
    <property type="match status" value="1"/>
</dbReference>
<dbReference type="InterPro" id="IPR000515">
    <property type="entry name" value="MetI-like"/>
</dbReference>
<evidence type="ECO:0000256" key="9">
    <source>
        <dbReference type="ARBA" id="ARBA00022989"/>
    </source>
</evidence>
<dbReference type="Pfam" id="PF00528">
    <property type="entry name" value="BPD_transp_1"/>
    <property type="match status" value="1"/>
</dbReference>
<dbReference type="OrthoDB" id="9771188at2"/>
<dbReference type="Gene3D" id="1.10.3720.10">
    <property type="entry name" value="MetI-like"/>
    <property type="match status" value="1"/>
</dbReference>
<keyword evidence="9 11" id="KW-1133">Transmembrane helix</keyword>
<reference evidence="13 14" key="1">
    <citation type="submission" date="2018-04" db="EMBL/GenBank/DDBJ databases">
        <title>Denitrifier Microvirgula.</title>
        <authorList>
            <person name="Anderson E."/>
            <person name="Jang J."/>
            <person name="Ishii S."/>
        </authorList>
    </citation>
    <scope>NUCLEOTIDE SEQUENCE [LARGE SCALE GENOMIC DNA]</scope>
    <source>
        <strain evidence="13 14">BE2.4</strain>
    </source>
</reference>
<keyword evidence="8" id="KW-0029">Amino-acid transport</keyword>
<organism evidence="13 14">
    <name type="scientific">Microvirgula aerodenitrificans</name>
    <dbReference type="NCBI Taxonomy" id="57480"/>
    <lineage>
        <taxon>Bacteria</taxon>
        <taxon>Pseudomonadati</taxon>
        <taxon>Pseudomonadota</taxon>
        <taxon>Betaproteobacteria</taxon>
        <taxon>Neisseriales</taxon>
        <taxon>Aquaspirillaceae</taxon>
        <taxon>Microvirgula</taxon>
    </lineage>
</organism>
<feature type="transmembrane region" description="Helical" evidence="11">
    <location>
        <begin position="185"/>
        <end position="202"/>
    </location>
</feature>
<dbReference type="Proteomes" id="UP000244173">
    <property type="component" value="Chromosome"/>
</dbReference>
<evidence type="ECO:0000313" key="13">
    <source>
        <dbReference type="EMBL" id="AVY93527.1"/>
    </source>
</evidence>
<evidence type="ECO:0000256" key="8">
    <source>
        <dbReference type="ARBA" id="ARBA00022970"/>
    </source>
</evidence>
<keyword evidence="6" id="KW-1003">Cell membrane</keyword>
<evidence type="ECO:0000256" key="6">
    <source>
        <dbReference type="ARBA" id="ARBA00022475"/>
    </source>
</evidence>
<keyword evidence="5 11" id="KW-0813">Transport</keyword>
<comment type="similarity">
    <text evidence="3">Belongs to the binding-protein-dependent transport system permease family. HisMQ subfamily.</text>
</comment>
<evidence type="ECO:0000256" key="10">
    <source>
        <dbReference type="ARBA" id="ARBA00023136"/>
    </source>
</evidence>
<evidence type="ECO:0000256" key="11">
    <source>
        <dbReference type="RuleBase" id="RU363032"/>
    </source>
</evidence>
<accession>A0A2S0P8B1</accession>
<evidence type="ECO:0000259" key="12">
    <source>
        <dbReference type="PROSITE" id="PS50928"/>
    </source>
</evidence>
<dbReference type="PANTHER" id="PTHR30614">
    <property type="entry name" value="MEMBRANE COMPONENT OF AMINO ACID ABC TRANSPORTER"/>
    <property type="match status" value="1"/>
</dbReference>
<keyword evidence="10 11" id="KW-0472">Membrane</keyword>
<evidence type="ECO:0000256" key="7">
    <source>
        <dbReference type="ARBA" id="ARBA00022692"/>
    </source>
</evidence>
<keyword evidence="14" id="KW-1185">Reference proteome</keyword>
<comment type="function">
    <text evidence="1">Part of the binding-protein-dependent transport system for glutamine; probably responsible for the translocation of the substrate across the membrane.</text>
</comment>
<dbReference type="CDD" id="cd06261">
    <property type="entry name" value="TM_PBP2"/>
    <property type="match status" value="1"/>
</dbReference>
<dbReference type="InterPro" id="IPR043429">
    <property type="entry name" value="ArtM/GltK/GlnP/TcyL/YhdX-like"/>
</dbReference>
<dbReference type="GO" id="GO:0043190">
    <property type="term" value="C:ATP-binding cassette (ABC) transporter complex"/>
    <property type="evidence" value="ECO:0007669"/>
    <property type="project" value="InterPro"/>
</dbReference>
<dbReference type="KEGG" id="maer:DAI18_05305"/>
<dbReference type="STRING" id="1122240.GCA_000620105_01117"/>
<evidence type="ECO:0000256" key="1">
    <source>
        <dbReference type="ARBA" id="ARBA00003159"/>
    </source>
</evidence>
<dbReference type="NCBIfam" id="TIGR01726">
    <property type="entry name" value="HEQRo_perm_3TM"/>
    <property type="match status" value="1"/>
</dbReference>
<dbReference type="GO" id="GO:0015184">
    <property type="term" value="F:L-cystine transmembrane transporter activity"/>
    <property type="evidence" value="ECO:0007669"/>
    <property type="project" value="TreeGrafter"/>
</dbReference>
<evidence type="ECO:0000256" key="3">
    <source>
        <dbReference type="ARBA" id="ARBA00010072"/>
    </source>
</evidence>
<keyword evidence="7 11" id="KW-0812">Transmembrane</keyword>
<evidence type="ECO:0000313" key="14">
    <source>
        <dbReference type="Proteomes" id="UP000244173"/>
    </source>
</evidence>
<sequence>MNWMELLQTALPVMLAGAGYTLMFAVTSMVLGLALGFAVALLRVARVPVLAPIAATYVSLMRGTPLLVQIFVIYYGLPSVGIEFSPVPAGILALTLNVAAYLSESMRGALAGVERGQWDAGLSLGFTWWQSMRYIIAPQALRLAVPSLANSLISLIKDTSLVSVITVGELMLATKDVIAQTFQPLPLYLAAAGIYWLLSFLFERVQKRVETRLAVAHRH</sequence>
<feature type="domain" description="ABC transmembrane type-1" evidence="12">
    <location>
        <begin position="18"/>
        <end position="206"/>
    </location>
</feature>
<evidence type="ECO:0000256" key="5">
    <source>
        <dbReference type="ARBA" id="ARBA00022448"/>
    </source>
</evidence>
<proteinExistence type="inferred from homology"/>
<feature type="transmembrane region" description="Helical" evidence="11">
    <location>
        <begin position="54"/>
        <end position="77"/>
    </location>
</feature>
<dbReference type="AlphaFoldDB" id="A0A2S0P8B1"/>
<dbReference type="EMBL" id="CP028519">
    <property type="protein sequence ID" value="AVY93527.1"/>
    <property type="molecule type" value="Genomic_DNA"/>
</dbReference>